<comment type="caution">
    <text evidence="4">The sequence shown here is derived from an EMBL/GenBank/DDBJ whole genome shotgun (WGS) entry which is preliminary data.</text>
</comment>
<gene>
    <name evidence="4" type="ORF">CAP_7713</name>
</gene>
<protein>
    <submittedName>
        <fullName evidence="4">Chromosome segregation ATPase</fullName>
    </submittedName>
</protein>
<dbReference type="SMART" id="SM00974">
    <property type="entry name" value="T5orf172"/>
    <property type="match status" value="1"/>
</dbReference>
<evidence type="ECO:0000259" key="3">
    <source>
        <dbReference type="SMART" id="SM00974"/>
    </source>
</evidence>
<feature type="coiled-coil region" evidence="1">
    <location>
        <begin position="280"/>
        <end position="371"/>
    </location>
</feature>
<evidence type="ECO:0000256" key="1">
    <source>
        <dbReference type="SAM" id="Coils"/>
    </source>
</evidence>
<organism evidence="4 5">
    <name type="scientific">Chondromyces apiculatus DSM 436</name>
    <dbReference type="NCBI Taxonomy" id="1192034"/>
    <lineage>
        <taxon>Bacteria</taxon>
        <taxon>Pseudomonadati</taxon>
        <taxon>Myxococcota</taxon>
        <taxon>Polyangia</taxon>
        <taxon>Polyangiales</taxon>
        <taxon>Polyangiaceae</taxon>
        <taxon>Chondromyces</taxon>
    </lineage>
</organism>
<keyword evidence="5" id="KW-1185">Reference proteome</keyword>
<dbReference type="InterPro" id="IPR025280">
    <property type="entry name" value="SNIPE"/>
</dbReference>
<evidence type="ECO:0000256" key="2">
    <source>
        <dbReference type="SAM" id="Phobius"/>
    </source>
</evidence>
<accession>A0A017TEU2</accession>
<dbReference type="STRING" id="1192034.CAP_7713"/>
<keyword evidence="2" id="KW-0472">Membrane</keyword>
<dbReference type="OrthoDB" id="9811665at2"/>
<dbReference type="EMBL" id="ASRX01000007">
    <property type="protein sequence ID" value="EYF07764.1"/>
    <property type="molecule type" value="Genomic_DNA"/>
</dbReference>
<keyword evidence="2" id="KW-1133">Transmembrane helix</keyword>
<dbReference type="AlphaFoldDB" id="A0A017TEU2"/>
<dbReference type="Pfam" id="PF13455">
    <property type="entry name" value="MUG113"/>
    <property type="match status" value="1"/>
</dbReference>
<dbReference type="eggNOG" id="COG3064">
    <property type="taxonomic scope" value="Bacteria"/>
</dbReference>
<dbReference type="RefSeq" id="WP_081864605.1">
    <property type="nucleotide sequence ID" value="NZ_ASRX01000007.1"/>
</dbReference>
<sequence>MDTGVVLGILLLVAIALGIGLGMYARKLRAERDENARARAHLTTRFQTVVDADLERQRVLAATEAERQRITAETAAERHRVLAATEAERQRVTAEIAAAQLSARHAMAQARVSHEQALHALGQQRATAEAELGTLGPRIEKLRAEFRALDEEANLQSFGFYKPRYDFASSETYQARLEVVRDQQKQRLKDRTAAVGKVEWTVNGSVVEGRKQINQTLKLMLRAFNGECDAAITKVKYNNVQVMEARIRKAREAIGALAEVQQCEITRGYLDLKLEELALAHEYQEKLEQEREAQRRIREQMREEEVAQRELEKAQAEAEREERRYAEALRKAREEVDGAAGKKQQKLLGEIEELQRKLAEAQVNKQRAVSQAQLTRSGHVYVISNVGSFGEHVYKIGMTRRLDPMDRVRELGDASVPFTFDVHAVIYAEDAPGLEAQLHRTFHHRRVNRVNEKKEFFRVSLEEIVAVVQTTHAAEVEFVTMAEAAEYRKTLAMGEGAQQTT</sequence>
<proteinExistence type="predicted"/>
<keyword evidence="1" id="KW-0175">Coiled coil</keyword>
<evidence type="ECO:0000313" key="5">
    <source>
        <dbReference type="Proteomes" id="UP000019678"/>
    </source>
</evidence>
<dbReference type="Pfam" id="PF13250">
    <property type="entry name" value="SNIPE"/>
    <property type="match status" value="1"/>
</dbReference>
<name>A0A017TEU2_9BACT</name>
<dbReference type="Proteomes" id="UP000019678">
    <property type="component" value="Unassembled WGS sequence"/>
</dbReference>
<feature type="transmembrane region" description="Helical" evidence="2">
    <location>
        <begin position="6"/>
        <end position="25"/>
    </location>
</feature>
<reference evidence="4 5" key="1">
    <citation type="submission" date="2013-05" db="EMBL/GenBank/DDBJ databases">
        <title>Genome assembly of Chondromyces apiculatus DSM 436.</title>
        <authorList>
            <person name="Sharma G."/>
            <person name="Khatri I."/>
            <person name="Kaur C."/>
            <person name="Mayilraj S."/>
            <person name="Subramanian S."/>
        </authorList>
    </citation>
    <scope>NUCLEOTIDE SEQUENCE [LARGE SCALE GENOMIC DNA]</scope>
    <source>
        <strain evidence="4 5">DSM 436</strain>
    </source>
</reference>
<feature type="domain" description="Bacteriophage T5 Orf172 DNA-binding" evidence="3">
    <location>
        <begin position="388"/>
        <end position="471"/>
    </location>
</feature>
<evidence type="ECO:0000313" key="4">
    <source>
        <dbReference type="EMBL" id="EYF07764.1"/>
    </source>
</evidence>
<dbReference type="InterPro" id="IPR018306">
    <property type="entry name" value="Phage_T5_Orf172_DNA-bd"/>
</dbReference>
<keyword evidence="2" id="KW-0812">Transmembrane</keyword>